<protein>
    <recommendedName>
        <fullName evidence="3">HTH tetR-type domain-containing protein</fullName>
    </recommendedName>
</protein>
<dbReference type="Pfam" id="PF00440">
    <property type="entry name" value="TetR_N"/>
    <property type="match status" value="1"/>
</dbReference>
<dbReference type="SUPFAM" id="SSF48498">
    <property type="entry name" value="Tetracyclin repressor-like, C-terminal domain"/>
    <property type="match status" value="1"/>
</dbReference>
<organism evidence="4">
    <name type="scientific">uncultured Nocardioidaceae bacterium</name>
    <dbReference type="NCBI Taxonomy" id="253824"/>
    <lineage>
        <taxon>Bacteria</taxon>
        <taxon>Bacillati</taxon>
        <taxon>Actinomycetota</taxon>
        <taxon>Actinomycetes</taxon>
        <taxon>Propionibacteriales</taxon>
        <taxon>Nocardioidaceae</taxon>
        <taxon>environmental samples</taxon>
    </lineage>
</organism>
<dbReference type="Gene3D" id="1.10.357.10">
    <property type="entry name" value="Tetracycline Repressor, domain 2"/>
    <property type="match status" value="1"/>
</dbReference>
<dbReference type="InterPro" id="IPR036271">
    <property type="entry name" value="Tet_transcr_reg_TetR-rel_C_sf"/>
</dbReference>
<dbReference type="AlphaFoldDB" id="A0A6J4N4T0"/>
<reference evidence="4" key="1">
    <citation type="submission" date="2020-02" db="EMBL/GenBank/DDBJ databases">
        <authorList>
            <person name="Meier V. D."/>
        </authorList>
    </citation>
    <scope>NUCLEOTIDE SEQUENCE</scope>
    <source>
        <strain evidence="4">AVDCRST_MAG21</strain>
    </source>
</reference>
<name>A0A6J4N4T0_9ACTN</name>
<accession>A0A6J4N4T0</accession>
<dbReference type="InterPro" id="IPR050109">
    <property type="entry name" value="HTH-type_TetR-like_transc_reg"/>
</dbReference>
<keyword evidence="1 2" id="KW-0238">DNA-binding</keyword>
<feature type="DNA-binding region" description="H-T-H motif" evidence="2">
    <location>
        <begin position="31"/>
        <end position="50"/>
    </location>
</feature>
<dbReference type="InterPro" id="IPR009057">
    <property type="entry name" value="Homeodomain-like_sf"/>
</dbReference>
<dbReference type="PANTHER" id="PTHR30055:SF226">
    <property type="entry name" value="HTH-TYPE TRANSCRIPTIONAL REGULATOR PKSA"/>
    <property type="match status" value="1"/>
</dbReference>
<dbReference type="PANTHER" id="PTHR30055">
    <property type="entry name" value="HTH-TYPE TRANSCRIPTIONAL REGULATOR RUTR"/>
    <property type="match status" value="1"/>
</dbReference>
<dbReference type="SUPFAM" id="SSF46689">
    <property type="entry name" value="Homeodomain-like"/>
    <property type="match status" value="1"/>
</dbReference>
<evidence type="ECO:0000256" key="1">
    <source>
        <dbReference type="ARBA" id="ARBA00023125"/>
    </source>
</evidence>
<dbReference type="PROSITE" id="PS50977">
    <property type="entry name" value="HTH_TETR_2"/>
    <property type="match status" value="1"/>
</dbReference>
<dbReference type="InterPro" id="IPR001647">
    <property type="entry name" value="HTH_TetR"/>
</dbReference>
<evidence type="ECO:0000313" key="4">
    <source>
        <dbReference type="EMBL" id="CAA9377347.1"/>
    </source>
</evidence>
<feature type="domain" description="HTH tetR-type" evidence="3">
    <location>
        <begin position="8"/>
        <end position="68"/>
    </location>
</feature>
<dbReference type="GO" id="GO:0000976">
    <property type="term" value="F:transcription cis-regulatory region binding"/>
    <property type="evidence" value="ECO:0007669"/>
    <property type="project" value="TreeGrafter"/>
</dbReference>
<gene>
    <name evidence="4" type="ORF">AVDCRST_MAG21-1500</name>
</gene>
<dbReference type="GO" id="GO:0003700">
    <property type="term" value="F:DNA-binding transcription factor activity"/>
    <property type="evidence" value="ECO:0007669"/>
    <property type="project" value="TreeGrafter"/>
</dbReference>
<dbReference type="EMBL" id="CADCUL010000137">
    <property type="protein sequence ID" value="CAA9377347.1"/>
    <property type="molecule type" value="Genomic_DNA"/>
</dbReference>
<evidence type="ECO:0000256" key="2">
    <source>
        <dbReference type="PROSITE-ProRule" id="PRU00335"/>
    </source>
</evidence>
<evidence type="ECO:0000259" key="3">
    <source>
        <dbReference type="PROSITE" id="PS50977"/>
    </source>
</evidence>
<sequence>MARRKDQQARREHFVSAARRRIVEQGLAPVRLRHIADEAGLSPGLVTYYFPDLDELFREVYSDAVDRFYTQRRQMIEATTDPRERLIAMIRSGLPSGPDDEICVLLSEFGPQVGRNPIVKALRKTLYERQVTLYESILQSGAAVGHFRLTVPALTIASNLVALEDAYGHHIIAQVVVDREHAERFLMDFASAATGSDLTRLAS</sequence>
<proteinExistence type="predicted"/>